<reference evidence="2" key="1">
    <citation type="submission" date="2015-02" db="EMBL/GenBank/DDBJ databases">
        <title>Genome sequencing for Strongylocentrotus purpuratus.</title>
        <authorList>
            <person name="Murali S."/>
            <person name="Liu Y."/>
            <person name="Vee V."/>
            <person name="English A."/>
            <person name="Wang M."/>
            <person name="Skinner E."/>
            <person name="Han Y."/>
            <person name="Muzny D.M."/>
            <person name="Worley K.C."/>
            <person name="Gibbs R.A."/>
        </authorList>
    </citation>
    <scope>NUCLEOTIDE SEQUENCE</scope>
</reference>
<reference evidence="1" key="2">
    <citation type="submission" date="2021-01" db="UniProtKB">
        <authorList>
            <consortium name="EnsemblMetazoa"/>
        </authorList>
    </citation>
    <scope>IDENTIFICATION</scope>
</reference>
<dbReference type="InterPro" id="IPR050155">
    <property type="entry name" value="HAD-like_hydrolase_sf"/>
</dbReference>
<dbReference type="RefSeq" id="XP_030838797.1">
    <property type="nucleotide sequence ID" value="XM_030982937.1"/>
</dbReference>
<dbReference type="SFLD" id="SFLDS00003">
    <property type="entry name" value="Haloacid_Dehalogenase"/>
    <property type="match status" value="1"/>
</dbReference>
<dbReference type="Pfam" id="PF00702">
    <property type="entry name" value="Hydrolase"/>
    <property type="match status" value="1"/>
</dbReference>
<name>A0A7M7NML0_STRPU</name>
<dbReference type="PANTHER" id="PTHR43434">
    <property type="entry name" value="PHOSPHOGLYCOLATE PHOSPHATASE"/>
    <property type="match status" value="1"/>
</dbReference>
<organism evidence="1 2">
    <name type="scientific">Strongylocentrotus purpuratus</name>
    <name type="common">Purple sea urchin</name>
    <dbReference type="NCBI Taxonomy" id="7668"/>
    <lineage>
        <taxon>Eukaryota</taxon>
        <taxon>Metazoa</taxon>
        <taxon>Echinodermata</taxon>
        <taxon>Eleutherozoa</taxon>
        <taxon>Echinozoa</taxon>
        <taxon>Echinoidea</taxon>
        <taxon>Euechinoidea</taxon>
        <taxon>Echinacea</taxon>
        <taxon>Camarodonta</taxon>
        <taxon>Echinidea</taxon>
        <taxon>Strongylocentrotidae</taxon>
        <taxon>Strongylocentrotus</taxon>
    </lineage>
</organism>
<evidence type="ECO:0008006" key="3">
    <source>
        <dbReference type="Google" id="ProtNLM"/>
    </source>
</evidence>
<protein>
    <recommendedName>
        <fullName evidence="3">Phosphoglycolate phosphatase</fullName>
    </recommendedName>
</protein>
<accession>A0A7M7NML0</accession>
<dbReference type="InParanoid" id="A0A7M7NML0"/>
<dbReference type="GeneID" id="586467"/>
<dbReference type="GO" id="GO:0006281">
    <property type="term" value="P:DNA repair"/>
    <property type="evidence" value="ECO:0000318"/>
    <property type="project" value="GO_Central"/>
</dbReference>
<keyword evidence="2" id="KW-1185">Reference proteome</keyword>
<dbReference type="Proteomes" id="UP000007110">
    <property type="component" value="Unassembled WGS sequence"/>
</dbReference>
<dbReference type="AlphaFoldDB" id="A0A7M7NML0"/>
<dbReference type="OrthoDB" id="269227at2759"/>
<dbReference type="InterPro" id="IPR023214">
    <property type="entry name" value="HAD_sf"/>
</dbReference>
<dbReference type="KEGG" id="spu:586467"/>
<dbReference type="EnsemblMetazoa" id="XM_030982937">
    <property type="protein sequence ID" value="XP_030838797"/>
    <property type="gene ID" value="LOC586467"/>
</dbReference>
<dbReference type="GO" id="GO:0008967">
    <property type="term" value="F:phosphoglycolate phosphatase activity"/>
    <property type="evidence" value="ECO:0000318"/>
    <property type="project" value="GO_Central"/>
</dbReference>
<evidence type="ECO:0000313" key="1">
    <source>
        <dbReference type="EnsemblMetazoa" id="XP_030838797"/>
    </source>
</evidence>
<proteinExistence type="predicted"/>
<dbReference type="SUPFAM" id="SSF56784">
    <property type="entry name" value="HAD-like"/>
    <property type="match status" value="1"/>
</dbReference>
<dbReference type="Gene3D" id="3.40.50.1000">
    <property type="entry name" value="HAD superfamily/HAD-like"/>
    <property type="match status" value="1"/>
</dbReference>
<evidence type="ECO:0000313" key="2">
    <source>
        <dbReference type="Proteomes" id="UP000007110"/>
    </source>
</evidence>
<sequence>MNNNSNSYINPYSTGTASAEKKVVIFDKDGTLTCMHAMWAPWLIQTAERMEASTGLSLQDDIYKAMGFNFDARMFGPGILMECTNQVCFEYLCELLVKKGLSPERARLVSEDCFDDGNAAVCGELLEFGDVHGIFSRLRDEGYYIAVDTADSRIMTEGTLDRLGVSHLVDMVVCGNDAGIKPKPDAYTALKICSRLGVHPKNAVFVGDTITDAMCGKNSKCGLVISVLTGGVDKRILEKKADFVVDSIEEAADLILSRNC</sequence>
<dbReference type="SFLD" id="SFLDG01129">
    <property type="entry name" value="C1.5:_HAD__Beta-PGM__Phosphata"/>
    <property type="match status" value="1"/>
</dbReference>
<dbReference type="InterPro" id="IPR036412">
    <property type="entry name" value="HAD-like_sf"/>
</dbReference>
<dbReference type="OMA" id="GDNNHDL"/>
<dbReference type="PANTHER" id="PTHR43434:SF22">
    <property type="entry name" value="PHOSPHOGLYCOLATE PHOSPHATASE"/>
    <property type="match status" value="1"/>
</dbReference>